<dbReference type="GO" id="GO:0008610">
    <property type="term" value="P:lipid biosynthetic process"/>
    <property type="evidence" value="ECO:0007669"/>
    <property type="project" value="UniProtKB-ARBA"/>
</dbReference>
<dbReference type="PANTHER" id="PTHR19353:SF19">
    <property type="entry name" value="DELTA(5) FATTY ACID DESATURASE C-RELATED"/>
    <property type="match status" value="1"/>
</dbReference>
<evidence type="ECO:0000313" key="3">
    <source>
        <dbReference type="EMBL" id="ARX89482.1"/>
    </source>
</evidence>
<dbReference type="GO" id="GO:0016020">
    <property type="term" value="C:membrane"/>
    <property type="evidence" value="ECO:0007669"/>
    <property type="project" value="TreeGrafter"/>
</dbReference>
<protein>
    <submittedName>
        <fullName evidence="3">Stearoyl-CoA 9-desaturase</fullName>
    </submittedName>
</protein>
<dbReference type="Proteomes" id="UP000195880">
    <property type="component" value="Chromosome"/>
</dbReference>
<dbReference type="Pfam" id="PF00487">
    <property type="entry name" value="FA_desaturase"/>
    <property type="match status" value="1"/>
</dbReference>
<keyword evidence="1" id="KW-1133">Transmembrane helix</keyword>
<feature type="transmembrane region" description="Helical" evidence="1">
    <location>
        <begin position="165"/>
        <end position="189"/>
    </location>
</feature>
<dbReference type="EMBL" id="CP021748">
    <property type="protein sequence ID" value="ARX89482.1"/>
    <property type="molecule type" value="Genomic_DNA"/>
</dbReference>
<proteinExistence type="predicted"/>
<dbReference type="AlphaFoldDB" id="A0A1Z1WT03"/>
<evidence type="ECO:0000313" key="4">
    <source>
        <dbReference type="Proteomes" id="UP000195880"/>
    </source>
</evidence>
<organism evidence="3 4">
    <name type="scientific">Streptomyces alboflavus</name>
    <dbReference type="NCBI Taxonomy" id="67267"/>
    <lineage>
        <taxon>Bacteria</taxon>
        <taxon>Bacillati</taxon>
        <taxon>Actinomycetota</taxon>
        <taxon>Actinomycetes</taxon>
        <taxon>Kitasatosporales</taxon>
        <taxon>Streptomycetaceae</taxon>
        <taxon>Streptomyces</taxon>
    </lineage>
</organism>
<sequence>MRDSRIFAAKVALAGALAAISCFWILTHGWLAALPAQVLLGLVYAHAVELQHQALHGTGFRSARKGRMVGTALGVPLLVSYSRYRALHLLHHRYLGTDKDTEFFDYAAVERLTPWTLVSSAFNVRRWFEAGADVARSLSPRTTYDEVITDPAVHGRIRAEYRTTLAAITALGLLSWWTGSPLMLILWLIPLLFAEPIHFLIELPEHIFCDRSTKDVFKNTRSIRGGWFSFWLTNGNNFHVEHHMRMGTPINKLPQMHPHVVGHIENYCGTYGEFYRDVLRRALRPSSSLSAT</sequence>
<dbReference type="GO" id="GO:0016717">
    <property type="term" value="F:oxidoreductase activity, acting on paired donors, with oxidation of a pair of donors resulting in the reduction of molecular oxygen to two molecules of water"/>
    <property type="evidence" value="ECO:0007669"/>
    <property type="project" value="TreeGrafter"/>
</dbReference>
<keyword evidence="4" id="KW-1185">Reference proteome</keyword>
<dbReference type="PROSITE" id="PS51257">
    <property type="entry name" value="PROKAR_LIPOPROTEIN"/>
    <property type="match status" value="1"/>
</dbReference>
<keyword evidence="1" id="KW-0812">Transmembrane</keyword>
<dbReference type="PANTHER" id="PTHR19353">
    <property type="entry name" value="FATTY ACID DESATURASE 2"/>
    <property type="match status" value="1"/>
</dbReference>
<accession>A0A1Z1WT03</accession>
<dbReference type="InterPro" id="IPR005804">
    <property type="entry name" value="FA_desaturase_dom"/>
</dbReference>
<dbReference type="KEGG" id="salf:SMD44_08969"/>
<reference evidence="3 4" key="1">
    <citation type="submission" date="2017-05" db="EMBL/GenBank/DDBJ databases">
        <title>Streptomyces alboflavus Genome sequencing and assembly.</title>
        <authorList>
            <person name="Wang Y."/>
            <person name="Du B."/>
            <person name="Ding Y."/>
            <person name="Liu H."/>
            <person name="Hou Q."/>
            <person name="Liu K."/>
            <person name="Wang C."/>
            <person name="Yao L."/>
        </authorList>
    </citation>
    <scope>NUCLEOTIDE SEQUENCE [LARGE SCALE GENOMIC DNA]</scope>
    <source>
        <strain evidence="3 4">MDJK44</strain>
    </source>
</reference>
<keyword evidence="1" id="KW-0472">Membrane</keyword>
<gene>
    <name evidence="3" type="ORF">SMD44_08969</name>
</gene>
<evidence type="ECO:0000259" key="2">
    <source>
        <dbReference type="Pfam" id="PF00487"/>
    </source>
</evidence>
<name>A0A1Z1WT03_9ACTN</name>
<evidence type="ECO:0000256" key="1">
    <source>
        <dbReference type="SAM" id="Phobius"/>
    </source>
</evidence>
<dbReference type="InterPro" id="IPR012171">
    <property type="entry name" value="Fatty_acid_desaturase"/>
</dbReference>
<feature type="domain" description="Fatty acid desaturase" evidence="2">
    <location>
        <begin position="29"/>
        <end position="273"/>
    </location>
</feature>